<dbReference type="RefSeq" id="YP_009119929.1">
    <property type="nucleotide sequence ID" value="NC_026440.1"/>
</dbReference>
<protein>
    <submittedName>
        <fullName evidence="1">Uncharacterized protein</fullName>
    </submittedName>
</protein>
<dbReference type="Proteomes" id="UP000202511">
    <property type="component" value="Segment"/>
</dbReference>
<evidence type="ECO:0000313" key="1">
    <source>
        <dbReference type="EMBL" id="AJF97694.1"/>
    </source>
</evidence>
<reference evidence="1 2" key="1">
    <citation type="journal article" date="2015" name="Parasitol. Res.">
        <title>Viruses in close associations with free-living amoebae.</title>
        <authorList>
            <person name="Scheid P."/>
        </authorList>
    </citation>
    <scope>NUCLEOTIDE SEQUENCE [LARGE SCALE GENOMIC DNA]</scope>
    <source>
        <strain evidence="1">KlaHel</strain>
    </source>
</reference>
<evidence type="ECO:0000313" key="2">
    <source>
        <dbReference type="Proteomes" id="UP000202511"/>
    </source>
</evidence>
<dbReference type="EMBL" id="KP136319">
    <property type="protein sequence ID" value="AJF97694.1"/>
    <property type="molecule type" value="Genomic_DNA"/>
</dbReference>
<proteinExistence type="predicted"/>
<dbReference type="GeneID" id="23462611"/>
<organism evidence="1 2">
    <name type="scientific">Pandoravirus inopinatum</name>
    <dbReference type="NCBI Taxonomy" id="1605721"/>
    <lineage>
        <taxon>Viruses</taxon>
        <taxon>Pandoravirus</taxon>
    </lineage>
</organism>
<name>A0A0B5J2D2_9VIRU</name>
<accession>A0A0B5J2D2</accession>
<sequence length="177" mass="18409">MAASVRILWPLTGTAATDIDTPEHMTVLQCALDDGSKWAPALLPAQRTHDSVGPRVCPCAHAAPMCTPTHTCLPYTARAPSTLDHSARDAKGPTVDGLTLTICRAAGCTKVAHVLISGEGIFCQRHGRIAYAARMCAVALIGNVPFTCAAAVVAGDTDVRVSPEAWAVAGQRAPARS</sequence>
<dbReference type="KEGG" id="vg:23462611"/>